<keyword evidence="1" id="KW-1133">Transmembrane helix</keyword>
<organism evidence="2 3">
    <name type="scientific">Lineolata rhizophorae</name>
    <dbReference type="NCBI Taxonomy" id="578093"/>
    <lineage>
        <taxon>Eukaryota</taxon>
        <taxon>Fungi</taxon>
        <taxon>Dikarya</taxon>
        <taxon>Ascomycota</taxon>
        <taxon>Pezizomycotina</taxon>
        <taxon>Dothideomycetes</taxon>
        <taxon>Dothideomycetes incertae sedis</taxon>
        <taxon>Lineolatales</taxon>
        <taxon>Lineolataceae</taxon>
        <taxon>Lineolata</taxon>
    </lineage>
</organism>
<dbReference type="Proteomes" id="UP000799766">
    <property type="component" value="Unassembled WGS sequence"/>
</dbReference>
<dbReference type="PANTHER" id="PTHR38488:SF1">
    <property type="entry name" value="OXIDOREDUCTASE 9.5 KDA SUBUNIT, PUTATIVE (AFU_ORTHOLOGUE AFUA_5G08980)-RELATED"/>
    <property type="match status" value="1"/>
</dbReference>
<dbReference type="PANTHER" id="PTHR38488">
    <property type="entry name" value="OXIDOREDUCTASE 9.5 KDA SUBUNIT, PUTATIVE (AFU_ORTHOLOGUE AFUA_5G08980)-RELATED"/>
    <property type="match status" value="1"/>
</dbReference>
<keyword evidence="2" id="KW-0830">Ubiquinone</keyword>
<sequence length="76" mass="8856">MNRPPFWTQPIRFFRYTAHERPALFWSILVGCVGPVMIVTVPPLRHRFGDPTPERIPLTYPIPKGPRKIPEGFDDE</sequence>
<evidence type="ECO:0000256" key="1">
    <source>
        <dbReference type="SAM" id="Phobius"/>
    </source>
</evidence>
<gene>
    <name evidence="2" type="ORF">BDY21DRAFT_292107</name>
</gene>
<protein>
    <submittedName>
        <fullName evidence="2">Putative NADH-ubiquinone oxidoreductase 9.5 kDa subunit</fullName>
    </submittedName>
</protein>
<evidence type="ECO:0000313" key="3">
    <source>
        <dbReference type="Proteomes" id="UP000799766"/>
    </source>
</evidence>
<name>A0A6A6NQY3_9PEZI</name>
<dbReference type="EMBL" id="MU001694">
    <property type="protein sequence ID" value="KAF2453978.1"/>
    <property type="molecule type" value="Genomic_DNA"/>
</dbReference>
<keyword evidence="1" id="KW-0472">Membrane</keyword>
<feature type="transmembrane region" description="Helical" evidence="1">
    <location>
        <begin position="23"/>
        <end position="41"/>
    </location>
</feature>
<dbReference type="OrthoDB" id="2093409at2759"/>
<evidence type="ECO:0000313" key="2">
    <source>
        <dbReference type="EMBL" id="KAF2453978.1"/>
    </source>
</evidence>
<dbReference type="InterPro" id="IPR039961">
    <property type="entry name" value="Nuo9.5"/>
</dbReference>
<proteinExistence type="predicted"/>
<dbReference type="AlphaFoldDB" id="A0A6A6NQY3"/>
<keyword evidence="1" id="KW-0812">Transmembrane</keyword>
<reference evidence="2" key="1">
    <citation type="journal article" date="2020" name="Stud. Mycol.">
        <title>101 Dothideomycetes genomes: a test case for predicting lifestyles and emergence of pathogens.</title>
        <authorList>
            <person name="Haridas S."/>
            <person name="Albert R."/>
            <person name="Binder M."/>
            <person name="Bloem J."/>
            <person name="Labutti K."/>
            <person name="Salamov A."/>
            <person name="Andreopoulos B."/>
            <person name="Baker S."/>
            <person name="Barry K."/>
            <person name="Bills G."/>
            <person name="Bluhm B."/>
            <person name="Cannon C."/>
            <person name="Castanera R."/>
            <person name="Culley D."/>
            <person name="Daum C."/>
            <person name="Ezra D."/>
            <person name="Gonzalez J."/>
            <person name="Henrissat B."/>
            <person name="Kuo A."/>
            <person name="Liang C."/>
            <person name="Lipzen A."/>
            <person name="Lutzoni F."/>
            <person name="Magnuson J."/>
            <person name="Mondo S."/>
            <person name="Nolan M."/>
            <person name="Ohm R."/>
            <person name="Pangilinan J."/>
            <person name="Park H.-J."/>
            <person name="Ramirez L."/>
            <person name="Alfaro M."/>
            <person name="Sun H."/>
            <person name="Tritt A."/>
            <person name="Yoshinaga Y."/>
            <person name="Zwiers L.-H."/>
            <person name="Turgeon B."/>
            <person name="Goodwin S."/>
            <person name="Spatafora J."/>
            <person name="Crous P."/>
            <person name="Grigoriev I."/>
        </authorList>
    </citation>
    <scope>NUCLEOTIDE SEQUENCE</scope>
    <source>
        <strain evidence="2">ATCC 16933</strain>
    </source>
</reference>
<accession>A0A6A6NQY3</accession>
<dbReference type="CDD" id="cd22903">
    <property type="entry name" value="NI9M"/>
    <property type="match status" value="1"/>
</dbReference>
<keyword evidence="3" id="KW-1185">Reference proteome</keyword>
<dbReference type="PROSITE" id="PS51257">
    <property type="entry name" value="PROKAR_LIPOPROTEIN"/>
    <property type="match status" value="1"/>
</dbReference>